<reference evidence="2 3" key="1">
    <citation type="submission" date="2016-10" db="EMBL/GenBank/DDBJ databases">
        <title>Complete genome of the TMA-utilizing, human hosted archaeon Methanomethylophilus alvus Gen. nov, sp. nov., strain Mx-05, derived from a pure culture.</title>
        <authorList>
            <person name="Brugere J.-F."/>
            <person name="Ben Hania W."/>
            <person name="Chaudhary P.P."/>
            <person name="Gaci N."/>
            <person name="Borrel G."/>
            <person name="Cao Van Tuat L."/>
            <person name="Fardeau M.-L."/>
            <person name="Harris H.M.B."/>
            <person name="O'Toole P.W."/>
            <person name="Ollivier B."/>
        </authorList>
    </citation>
    <scope>NUCLEOTIDE SEQUENCE [LARGE SCALE GENOMIC DNA]</scope>
    <source>
        <strain evidence="2 3">Mx-05</strain>
    </source>
</reference>
<evidence type="ECO:0000256" key="1">
    <source>
        <dbReference type="SAM" id="Coils"/>
    </source>
</evidence>
<gene>
    <name evidence="2" type="ORF">BKD89_06205</name>
</gene>
<evidence type="ECO:0000313" key="3">
    <source>
        <dbReference type="Proteomes" id="UP000273278"/>
    </source>
</evidence>
<dbReference type="Proteomes" id="UP000273278">
    <property type="component" value="Chromosome"/>
</dbReference>
<name>A0A3G3II26_9ARCH</name>
<accession>A0A3G3II26</accession>
<dbReference type="AlphaFoldDB" id="A0A3G3II26"/>
<dbReference type="OMA" id="CYEIRNE"/>
<proteinExistence type="predicted"/>
<keyword evidence="1" id="KW-0175">Coiled coil</keyword>
<protein>
    <submittedName>
        <fullName evidence="2">Uncharacterized protein</fullName>
    </submittedName>
</protein>
<sequence>MEESRRARGLDCNQFAKVEVGEGAGIYVQKVSDSRYFDESPEYAPVIRPVYTESLDDFEIPEQPAGDRVSFSEPADIFSNARKRPTYEPINFNEIKIKQSVPAAETVAEESVPEAPTGLMEREVPVVEETPAPVAPAAEIEFIAPAEEVPAEVPASAEEPADIGTDDLMAELAMAEYSALSFYEAVSKVRESEARAEAAKETAARMAEAEASAAAVEKAVRTVQEEKAEELPAPVLALPQGTPVSMIGAPETAVADTVVVESEEAPVVQMTLPKSRFSVEELEREAAELDDANYVPGTCTRQTAETSEVAEAVGTAVPVEYVEPNLRSDVIEVVDVNRDVLYAYRPALANDEEMFLTLSRDDDGDLPEDGLESYDRKFKLRVSDLDRYAYHFSGNLRQLW</sequence>
<evidence type="ECO:0000313" key="2">
    <source>
        <dbReference type="EMBL" id="AYQ55389.1"/>
    </source>
</evidence>
<dbReference type="EMBL" id="CP017686">
    <property type="protein sequence ID" value="AYQ55389.1"/>
    <property type="molecule type" value="Genomic_DNA"/>
</dbReference>
<feature type="coiled-coil region" evidence="1">
    <location>
        <begin position="189"/>
        <end position="226"/>
    </location>
</feature>
<organism evidence="2 3">
    <name type="scientific">Methanomethylophilus alvi</name>
    <dbReference type="NCBI Taxonomy" id="1291540"/>
    <lineage>
        <taxon>Archaea</taxon>
        <taxon>Methanobacteriati</taxon>
        <taxon>Thermoplasmatota</taxon>
        <taxon>Thermoplasmata</taxon>
        <taxon>Methanomassiliicoccales</taxon>
        <taxon>Methanomethylophilaceae</taxon>
        <taxon>Methanomethylophilus</taxon>
    </lineage>
</organism>